<dbReference type="STRING" id="63057.A0A2P5ESI8"/>
<accession>A0A2P5ESI8</accession>
<evidence type="ECO:0000313" key="4">
    <source>
        <dbReference type="EMBL" id="PON88501.1"/>
    </source>
</evidence>
<dbReference type="InParanoid" id="A0A2P5ESI8"/>
<keyword evidence="5" id="KW-1185">Reference proteome</keyword>
<dbReference type="GO" id="GO:0008270">
    <property type="term" value="F:zinc ion binding"/>
    <property type="evidence" value="ECO:0007669"/>
    <property type="project" value="UniProtKB-KW"/>
</dbReference>
<dbReference type="GO" id="GO:0003676">
    <property type="term" value="F:nucleic acid binding"/>
    <property type="evidence" value="ECO:0007669"/>
    <property type="project" value="InterPro"/>
</dbReference>
<feature type="non-terminal residue" evidence="4">
    <location>
        <position position="165"/>
    </location>
</feature>
<feature type="non-terminal residue" evidence="4">
    <location>
        <position position="1"/>
    </location>
</feature>
<evidence type="ECO:0000259" key="3">
    <source>
        <dbReference type="PROSITE" id="PS50158"/>
    </source>
</evidence>
<keyword evidence="1" id="KW-0863">Zinc-finger</keyword>
<name>A0A2P5ESI8_TREOI</name>
<protein>
    <recommendedName>
        <fullName evidence="3">CCHC-type domain-containing protein</fullName>
    </recommendedName>
</protein>
<dbReference type="AlphaFoldDB" id="A0A2P5ESI8"/>
<feature type="domain" description="CCHC-type" evidence="3">
    <location>
        <begin position="10"/>
        <end position="25"/>
    </location>
</feature>
<comment type="caution">
    <text evidence="4">The sequence shown here is derived from an EMBL/GenBank/DDBJ whole genome shotgun (WGS) entry which is preliminary data.</text>
</comment>
<dbReference type="OrthoDB" id="10524880at2759"/>
<dbReference type="PROSITE" id="PS50158">
    <property type="entry name" value="ZF_CCHC"/>
    <property type="match status" value="1"/>
</dbReference>
<dbReference type="InterPro" id="IPR025836">
    <property type="entry name" value="Zn_knuckle_CX2CX4HX4C"/>
</dbReference>
<sequence length="165" mass="17833">FRYEKLPEFCFGCGHIGHGANECPSEGSLEAAKGKNLPYGGWMQASSFEHNYSLSARIPDTNQRKRTPGAAETCRSIISGSPNIAELKGGYEWPPPPHCRTGHMGKVVGAGCGVASKSTRAGRKWKQAARIGDASLISNGRQSQNVSKKRQSTEQVIEGELKQCK</sequence>
<evidence type="ECO:0000256" key="2">
    <source>
        <dbReference type="SAM" id="MobiDB-lite"/>
    </source>
</evidence>
<keyword evidence="1" id="KW-0479">Metal-binding</keyword>
<evidence type="ECO:0000256" key="1">
    <source>
        <dbReference type="PROSITE-ProRule" id="PRU00047"/>
    </source>
</evidence>
<feature type="region of interest" description="Disordered" evidence="2">
    <location>
        <begin position="139"/>
        <end position="165"/>
    </location>
</feature>
<dbReference type="Pfam" id="PF14392">
    <property type="entry name" value="zf-CCHC_4"/>
    <property type="match status" value="1"/>
</dbReference>
<dbReference type="EMBL" id="JXTC01000105">
    <property type="protein sequence ID" value="PON88501.1"/>
    <property type="molecule type" value="Genomic_DNA"/>
</dbReference>
<dbReference type="Proteomes" id="UP000237000">
    <property type="component" value="Unassembled WGS sequence"/>
</dbReference>
<keyword evidence="1" id="KW-0862">Zinc</keyword>
<gene>
    <name evidence="4" type="ORF">TorRG33x02_157150</name>
</gene>
<dbReference type="SUPFAM" id="SSF57756">
    <property type="entry name" value="Retrovirus zinc finger-like domains"/>
    <property type="match status" value="1"/>
</dbReference>
<dbReference type="InterPro" id="IPR001878">
    <property type="entry name" value="Znf_CCHC"/>
</dbReference>
<evidence type="ECO:0000313" key="5">
    <source>
        <dbReference type="Proteomes" id="UP000237000"/>
    </source>
</evidence>
<organism evidence="4 5">
    <name type="scientific">Trema orientale</name>
    <name type="common">Charcoal tree</name>
    <name type="synonym">Celtis orientalis</name>
    <dbReference type="NCBI Taxonomy" id="63057"/>
    <lineage>
        <taxon>Eukaryota</taxon>
        <taxon>Viridiplantae</taxon>
        <taxon>Streptophyta</taxon>
        <taxon>Embryophyta</taxon>
        <taxon>Tracheophyta</taxon>
        <taxon>Spermatophyta</taxon>
        <taxon>Magnoliopsida</taxon>
        <taxon>eudicotyledons</taxon>
        <taxon>Gunneridae</taxon>
        <taxon>Pentapetalae</taxon>
        <taxon>rosids</taxon>
        <taxon>fabids</taxon>
        <taxon>Rosales</taxon>
        <taxon>Cannabaceae</taxon>
        <taxon>Trema</taxon>
    </lineage>
</organism>
<dbReference type="InterPro" id="IPR036875">
    <property type="entry name" value="Znf_CCHC_sf"/>
</dbReference>
<reference evidence="5" key="1">
    <citation type="submission" date="2016-06" db="EMBL/GenBank/DDBJ databases">
        <title>Parallel loss of symbiosis genes in relatives of nitrogen-fixing non-legume Parasponia.</title>
        <authorList>
            <person name="Van Velzen R."/>
            <person name="Holmer R."/>
            <person name="Bu F."/>
            <person name="Rutten L."/>
            <person name="Van Zeijl A."/>
            <person name="Liu W."/>
            <person name="Santuari L."/>
            <person name="Cao Q."/>
            <person name="Sharma T."/>
            <person name="Shen D."/>
            <person name="Roswanjaya Y."/>
            <person name="Wardhani T."/>
            <person name="Kalhor M.S."/>
            <person name="Jansen J."/>
            <person name="Van den Hoogen J."/>
            <person name="Gungor B."/>
            <person name="Hartog M."/>
            <person name="Hontelez J."/>
            <person name="Verver J."/>
            <person name="Yang W.-C."/>
            <person name="Schijlen E."/>
            <person name="Repin R."/>
            <person name="Schilthuizen M."/>
            <person name="Schranz E."/>
            <person name="Heidstra R."/>
            <person name="Miyata K."/>
            <person name="Fedorova E."/>
            <person name="Kohlen W."/>
            <person name="Bisseling T."/>
            <person name="Smit S."/>
            <person name="Geurts R."/>
        </authorList>
    </citation>
    <scope>NUCLEOTIDE SEQUENCE [LARGE SCALE GENOMIC DNA]</scope>
    <source>
        <strain evidence="5">cv. RG33-2</strain>
    </source>
</reference>
<proteinExistence type="predicted"/>